<dbReference type="FunFam" id="2.60.40.10:FF:000011">
    <property type="entry name" value="Titin b"/>
    <property type="match status" value="2"/>
</dbReference>
<dbReference type="SMART" id="SM00408">
    <property type="entry name" value="IGc2"/>
    <property type="match status" value="5"/>
</dbReference>
<dbReference type="InterPro" id="IPR013098">
    <property type="entry name" value="Ig_I-set"/>
</dbReference>
<dbReference type="Pfam" id="PF00041">
    <property type="entry name" value="fn3"/>
    <property type="match status" value="18"/>
</dbReference>
<dbReference type="SMART" id="SM00060">
    <property type="entry name" value="FN3"/>
    <property type="match status" value="18"/>
</dbReference>
<reference evidence="5" key="2">
    <citation type="submission" date="2025-09" db="UniProtKB">
        <authorList>
            <consortium name="Ensembl"/>
        </authorList>
    </citation>
    <scope>IDENTIFICATION</scope>
</reference>
<feature type="domain" description="Fibronectin type-III" evidence="4">
    <location>
        <begin position="924"/>
        <end position="1017"/>
    </location>
</feature>
<dbReference type="PROSITE" id="PS50835">
    <property type="entry name" value="IG_LIKE"/>
    <property type="match status" value="5"/>
</dbReference>
<dbReference type="CDD" id="cd05748">
    <property type="entry name" value="Ig_Titin_like"/>
    <property type="match status" value="4"/>
</dbReference>
<evidence type="ECO:0000256" key="2">
    <source>
        <dbReference type="ARBA" id="ARBA00023319"/>
    </source>
</evidence>
<dbReference type="FunFam" id="2.60.40.10:FF:000031">
    <property type="entry name" value="Myosin-binding protein C, slow type"/>
    <property type="match status" value="2"/>
</dbReference>
<dbReference type="FunFam" id="2.60.40.10:FF:000034">
    <property type="entry name" value="Titin isoform A"/>
    <property type="match status" value="5"/>
</dbReference>
<feature type="domain" description="Fibronectin type-III" evidence="4">
    <location>
        <begin position="33"/>
        <end position="127"/>
    </location>
</feature>
<dbReference type="SMART" id="SM00409">
    <property type="entry name" value="IG"/>
    <property type="match status" value="6"/>
</dbReference>
<dbReference type="GeneTree" id="ENSGT01150000286978"/>
<evidence type="ECO:0000259" key="3">
    <source>
        <dbReference type="PROSITE" id="PS50835"/>
    </source>
</evidence>
<feature type="domain" description="Fibronectin type-III" evidence="4">
    <location>
        <begin position="827"/>
        <end position="921"/>
    </location>
</feature>
<feature type="domain" description="Ig-like" evidence="3">
    <location>
        <begin position="1021"/>
        <end position="1109"/>
    </location>
</feature>
<feature type="domain" description="Fibronectin type-III" evidence="4">
    <location>
        <begin position="530"/>
        <end position="625"/>
    </location>
</feature>
<feature type="domain" description="Ig-like" evidence="3">
    <location>
        <begin position="1810"/>
        <end position="1895"/>
    </location>
</feature>
<dbReference type="CDD" id="cd00063">
    <property type="entry name" value="FN3"/>
    <property type="match status" value="18"/>
</dbReference>
<dbReference type="PANTHER" id="PTHR14340">
    <property type="entry name" value="MICROFIBRIL-ASSOCIATED GLYCOPROTEIN 3"/>
    <property type="match status" value="1"/>
</dbReference>
<dbReference type="GO" id="GO:0048738">
    <property type="term" value="P:cardiac muscle tissue development"/>
    <property type="evidence" value="ECO:0007669"/>
    <property type="project" value="TreeGrafter"/>
</dbReference>
<feature type="domain" description="Fibronectin type-III" evidence="4">
    <location>
        <begin position="1313"/>
        <end position="1409"/>
    </location>
</feature>
<feature type="domain" description="Fibronectin type-III" evidence="4">
    <location>
        <begin position="133"/>
        <end position="227"/>
    </location>
</feature>
<sequence>MKDDAGKYEVTLSNNIGSKTETIDVIVLDKPGPPAGPVRFDDISNDYVTFSWDVPEYTGGCQISNYIVEKRDTTSTSWQIVSATVARTTIKVARLKTGAEYQFRIFAENRYGKSIHLDSAPVIVQYQFKEPGPPGTPFVTTVTKESMVVEWNIPVSDGGSKVLGYNLERKEKNSILWTKLNNILISGIKYKTTGLDIGVEYEFRVFALNIVGIGKPSKTSALYVARDPCDPPGRPEAIIITRNSVSLQWTKPVYDGGSKITGYIVEKRELPEGRWMKASFTNVIETEFTVSGLTEGTRYEYRIIARNAAGSISEPSESTGPITATDEVEAPRISMDPKFKEMVVVNAGSTIVVDADVHGKPLPEIKWFKGSNELEGNTARMEIRKAMQSTTLTIKDLIRTDSGHYVLEASNVGGKKSLSVNIKILDRPGPPQGPLAISGVTADKCYLNWNPPLEDGGASIDHYVVEKRETSRLSWTQVSSDVVTCSLKVTKILSGNEYIFRVMAVNKYGIGDPLDSEPVVACNPFTVPGPPQTPDVTTITKDSMIVVWGRPENDGGAEIEGYILEKRAKDGMRWTKCNKKRLNDLRFRVVALNEGQYYEFRVSAENSAGVGKESQPSIFFQACDAIFQPGPPIHPKVQDTTSSSASLSWSKPIYNGGAEIVGYVVETQEVNSDEWVIKTPPSGQKTTQMTVVDLKQNCEYKFRISAMNSAGVGEAAVIPDAVLITERVEAPEIELDADLRKVVSIFSGTTLRLFVTIKGRPEPEVKWEKEEGSISSTAVIDTTSSYSMIVIDNVNRFDSGKYFIHLENNSGKKSAFINVRVLDSPSAPLNLTIKEVGKNFAILSWEPPQIDGGAKITAYVVEKRESTRKAYTTVTNNCHKHTFRVDNLLEGCYYIFRVLAMNEYGVGLPTETEQPIRAAEVPSPPGKVTVVDVTRSTTTLSWQKPESDGGSKITSYIVEMQTKGSSKWSVCATVKMLDATIQGLISGEEYIFRVVAVNEVGRSEPIQLGVPIIAKDIEIKPTVDLAFNTFSVIAGEDLIIDLPCHGRPHPDIMWKKEGQPLKETTRVNVHSSKSSTKLTIKEASKDDVGKYELIVSNNNGTKTYHISIIVLDKPSPPNNVRIEDVSAESVTLSWDVPDYDGGCQINNYIVEKRETSTTIWTLVSATVARTSIKVLRLVTGSEYQFRIYAENRYGKSHHAESPMVVVEFPFKSPGPPGTPKVFATSKDHMIVEWQPPVNDGGSKVLGYHLEYKEKNSIIWMKANKMTITDSKMKVIGLELGLFYEYRVYAQNIAGIGKCSKVSEPVAARDPCDPPGQPEVKNITRNSVSLAWKKPEYDGGAKITGYIVEQRELPEGRWLKCNFTNILETSYDVTGLTEDLRYEFRVIARNAADQYSEPSESTGPITIKDDIEVPRIMMDIKYKDIVVVKAGDVLKIAADFSGRPYPVVSWTKDGRNIEELSRIEVHTVDNSTTVTVKDSIRRDSGQYVLTLHNVAGSRSATFNCKVLDRPAPPAGPIAISKVTSEKITLSWGCPIENGGAEIDHYVVEKRETSRLSWTQVYSDLPVTQCKVTKIIKGNEYIFRVMGVNKYGVGEPLESEPVKAVDPYTLPKPPKNVEIINITKESMVLCWERPEDDGGSEISGYIIERKEKNGTRWVRVNKKPVYDFRTKASGLHEGMEYEFRVSAENAAGVGPASDASPLTCAEDPVFISAPPSKPKICDSTKSSIVISWKKPLFDGGSSITGYIVEYKEKVDTEWTTAIQNFLGNEFTVKNLVHMMEYQFRIIAINKMGQSDPSEASDVVAAKEREEEPSIELDNEMRKAVVVRAGSSFKLQMSFKGRPTPQITWSKPDSDLILRASIENTSKSSVLSVEKCKRSDSGKYTVTLQNPIGSASVTLTVKVLDTPGQPGEITIADVTNESAVLTWDIPENDGGSSVKNYHIEKREATKKAWVSVTSNCQRLTYKIKGLQEGALYHFRVMGENEFGIGVPVESKEPVRATKKPGAPEKLGVTSITKDCVCLSWLKPEHDGGSRIVGYVVEMLEKGKQAWIHCAFVKTTQYAAQGLRENMELFFRVMAQNEAGLGEPRELLMPVLVKDQLDKPNLDLKNFPHHTVFVKAGAKLLFDIPISGKPLPKIIFSKNNVVIKPSLRFDYETTAEACVVCIKECTIADAGKYDITATNSSGRASTYLNIVVLDRPGPPIGPVVISHVMEDSVSLKWEPPEYDGGSQVTNYIISKRDVSSGTWSDVSSMVARNVMKVTRLTTGEEYQFRIKAENRFGISDYLDSASVTVKLPYTTPGAPSTPLIKSVTKESMVVSWNQPVTDGGSPVLGYHLEMKDRNSILWQRVNRALIRSIHLKVNVMAGLIYEFRVYAENAAGVGKVSNPSEPKFSH</sequence>
<evidence type="ECO:0008006" key="7">
    <source>
        <dbReference type="Google" id="ProtNLM"/>
    </source>
</evidence>
<dbReference type="InterPro" id="IPR003961">
    <property type="entry name" value="FN3_dom"/>
</dbReference>
<dbReference type="SUPFAM" id="SSF48726">
    <property type="entry name" value="Immunoglobulin"/>
    <property type="match status" value="6"/>
</dbReference>
<keyword evidence="2" id="KW-0393">Immunoglobulin domain</keyword>
<evidence type="ECO:0000313" key="5">
    <source>
        <dbReference type="Ensembl" id="ENSEBUP00000025418.1"/>
    </source>
</evidence>
<dbReference type="FunFam" id="2.60.40.10:FF:000002">
    <property type="entry name" value="Titin a"/>
    <property type="match status" value="4"/>
</dbReference>
<dbReference type="PANTHER" id="PTHR14340:SF13">
    <property type="entry name" value="TITIN"/>
    <property type="match status" value="1"/>
</dbReference>
<feature type="domain" description="Fibronectin type-III" evidence="4">
    <location>
        <begin position="231"/>
        <end position="328"/>
    </location>
</feature>
<accession>A0A8C4R519</accession>
<evidence type="ECO:0000313" key="6">
    <source>
        <dbReference type="Proteomes" id="UP000694388"/>
    </source>
</evidence>
<dbReference type="Pfam" id="PF07679">
    <property type="entry name" value="I-set"/>
    <property type="match status" value="6"/>
</dbReference>
<feature type="domain" description="Fibronectin type-III" evidence="4">
    <location>
        <begin position="2003"/>
        <end position="2096"/>
    </location>
</feature>
<dbReference type="SUPFAM" id="SSF49265">
    <property type="entry name" value="Fibronectin type III"/>
    <property type="match status" value="11"/>
</dbReference>
<feature type="domain" description="Fibronectin type-III" evidence="4">
    <location>
        <begin position="430"/>
        <end position="524"/>
    </location>
</feature>
<dbReference type="GO" id="GO:0008307">
    <property type="term" value="F:structural constituent of muscle"/>
    <property type="evidence" value="ECO:0007669"/>
    <property type="project" value="TreeGrafter"/>
</dbReference>
<evidence type="ECO:0000256" key="1">
    <source>
        <dbReference type="ARBA" id="ARBA00022737"/>
    </source>
</evidence>
<dbReference type="OMA" id="LAPNNNY"/>
<feature type="domain" description="Ig-like" evidence="3">
    <location>
        <begin position="1413"/>
        <end position="1519"/>
    </location>
</feature>
<keyword evidence="6" id="KW-1185">Reference proteome</keyword>
<reference evidence="5" key="1">
    <citation type="submission" date="2025-08" db="UniProtKB">
        <authorList>
            <consortium name="Ensembl"/>
        </authorList>
    </citation>
    <scope>IDENTIFICATION</scope>
</reference>
<feature type="domain" description="Ig-like" evidence="3">
    <location>
        <begin position="331"/>
        <end position="419"/>
    </location>
</feature>
<dbReference type="InterPro" id="IPR036179">
    <property type="entry name" value="Ig-like_dom_sf"/>
</dbReference>
<dbReference type="FunFam" id="2.60.40.10:FF:000012">
    <property type="entry name" value="titin isoform X1"/>
    <property type="match status" value="1"/>
</dbReference>
<feature type="domain" description="Fibronectin type-III" evidence="4">
    <location>
        <begin position="1712"/>
        <end position="1806"/>
    </location>
</feature>
<dbReference type="InterPro" id="IPR003599">
    <property type="entry name" value="Ig_sub"/>
</dbReference>
<proteinExistence type="predicted"/>
<keyword evidence="1" id="KW-0677">Repeat</keyword>
<dbReference type="FunFam" id="2.60.40.10:FF:000112">
    <property type="entry name" value="Titin a"/>
    <property type="match status" value="2"/>
</dbReference>
<dbReference type="InterPro" id="IPR036116">
    <property type="entry name" value="FN3_sf"/>
</dbReference>
<dbReference type="FunFam" id="2.60.40.10:FF:000003">
    <property type="entry name" value="Titin isoform E"/>
    <property type="match status" value="6"/>
</dbReference>
<evidence type="ECO:0000259" key="4">
    <source>
        <dbReference type="PROSITE" id="PS50853"/>
    </source>
</evidence>
<dbReference type="Proteomes" id="UP000694388">
    <property type="component" value="Unplaced"/>
</dbReference>
<dbReference type="FunFam" id="2.60.40.10:FF:000135">
    <property type="entry name" value="Titin a"/>
    <property type="match status" value="2"/>
</dbReference>
<name>A0A8C4R519_EPTBU</name>
<feature type="domain" description="Fibronectin type-III" evidence="4">
    <location>
        <begin position="2199"/>
        <end position="2292"/>
    </location>
</feature>
<dbReference type="PRINTS" id="PR00014">
    <property type="entry name" value="FNTYPEIII"/>
</dbReference>
<dbReference type="Ensembl" id="ENSEBUT00000025993.1">
    <property type="protein sequence ID" value="ENSEBUP00000025418.1"/>
    <property type="gene ID" value="ENSEBUG00000015675.1"/>
</dbReference>
<dbReference type="InterPro" id="IPR007110">
    <property type="entry name" value="Ig-like_dom"/>
</dbReference>
<dbReference type="Gene3D" id="2.60.40.10">
    <property type="entry name" value="Immunoglobulins"/>
    <property type="match status" value="25"/>
</dbReference>
<dbReference type="PROSITE" id="PS50853">
    <property type="entry name" value="FN3"/>
    <property type="match status" value="18"/>
</dbReference>
<dbReference type="InterPro" id="IPR003598">
    <property type="entry name" value="Ig_sub2"/>
</dbReference>
<feature type="domain" description="Fibronectin type-III" evidence="4">
    <location>
        <begin position="631"/>
        <end position="728"/>
    </location>
</feature>
<feature type="domain" description="Fibronectin type-III" evidence="4">
    <location>
        <begin position="2298"/>
        <end position="2390"/>
    </location>
</feature>
<dbReference type="GO" id="GO:0031430">
    <property type="term" value="C:M band"/>
    <property type="evidence" value="ECO:0007669"/>
    <property type="project" value="TreeGrafter"/>
</dbReference>
<feature type="domain" description="Fibronectin type-III" evidence="4">
    <location>
        <begin position="1906"/>
        <end position="2001"/>
    </location>
</feature>
<feature type="domain" description="Fibronectin type-III" evidence="4">
    <location>
        <begin position="1511"/>
        <end position="1605"/>
    </location>
</feature>
<protein>
    <recommendedName>
        <fullName evidence="7">Titin</fullName>
    </recommendedName>
</protein>
<feature type="domain" description="Fibronectin type-III" evidence="4">
    <location>
        <begin position="1611"/>
        <end position="1705"/>
    </location>
</feature>
<feature type="domain" description="Ig-like" evidence="3">
    <location>
        <begin position="731"/>
        <end position="820"/>
    </location>
</feature>
<organism evidence="5 6">
    <name type="scientific">Eptatretus burgeri</name>
    <name type="common">Inshore hagfish</name>
    <dbReference type="NCBI Taxonomy" id="7764"/>
    <lineage>
        <taxon>Eukaryota</taxon>
        <taxon>Metazoa</taxon>
        <taxon>Chordata</taxon>
        <taxon>Craniata</taxon>
        <taxon>Vertebrata</taxon>
        <taxon>Cyclostomata</taxon>
        <taxon>Myxini</taxon>
        <taxon>Myxiniformes</taxon>
        <taxon>Myxinidae</taxon>
        <taxon>Eptatretinae</taxon>
        <taxon>Eptatretus</taxon>
    </lineage>
</organism>
<feature type="domain" description="Fibronectin type-III" evidence="4">
    <location>
        <begin position="1116"/>
        <end position="1215"/>
    </location>
</feature>
<dbReference type="GO" id="GO:0045214">
    <property type="term" value="P:sarcomere organization"/>
    <property type="evidence" value="ECO:0007669"/>
    <property type="project" value="TreeGrafter"/>
</dbReference>
<feature type="domain" description="Fibronectin type-III" evidence="4">
    <location>
        <begin position="1216"/>
        <end position="1310"/>
    </location>
</feature>
<dbReference type="InterPro" id="IPR013783">
    <property type="entry name" value="Ig-like_fold"/>
</dbReference>